<organism evidence="2 3">
    <name type="scientific">Rhizobium lemnae</name>
    <dbReference type="NCBI Taxonomy" id="1214924"/>
    <lineage>
        <taxon>Bacteria</taxon>
        <taxon>Pseudomonadati</taxon>
        <taxon>Pseudomonadota</taxon>
        <taxon>Alphaproteobacteria</taxon>
        <taxon>Hyphomicrobiales</taxon>
        <taxon>Rhizobiaceae</taxon>
        <taxon>Rhizobium/Agrobacterium group</taxon>
        <taxon>Rhizobium</taxon>
    </lineage>
</organism>
<comment type="caution">
    <text evidence="2">The sequence shown here is derived from an EMBL/GenBank/DDBJ whole genome shotgun (WGS) entry which is preliminary data.</text>
</comment>
<feature type="transmembrane region" description="Helical" evidence="1">
    <location>
        <begin position="94"/>
        <end position="111"/>
    </location>
</feature>
<proteinExistence type="predicted"/>
<feature type="transmembrane region" description="Helical" evidence="1">
    <location>
        <begin position="200"/>
        <end position="217"/>
    </location>
</feature>
<evidence type="ECO:0000256" key="1">
    <source>
        <dbReference type="SAM" id="Phobius"/>
    </source>
</evidence>
<dbReference type="RefSeq" id="WP_247261658.1">
    <property type="nucleotide sequence ID" value="NZ_JALJQZ010000025.1"/>
</dbReference>
<reference evidence="3" key="1">
    <citation type="journal article" date="2019" name="Int. J. Syst. Evol. Microbiol.">
        <title>The Global Catalogue of Microorganisms (GCM) 10K type strain sequencing project: providing services to taxonomists for standard genome sequencing and annotation.</title>
        <authorList>
            <consortium name="The Broad Institute Genomics Platform"/>
            <consortium name="The Broad Institute Genome Sequencing Center for Infectious Disease"/>
            <person name="Wu L."/>
            <person name="Ma J."/>
        </authorList>
    </citation>
    <scope>NUCLEOTIDE SEQUENCE [LARGE SCALE GENOMIC DNA]</scope>
    <source>
        <strain evidence="3">TBRC 5781</strain>
    </source>
</reference>
<protein>
    <submittedName>
        <fullName evidence="2">YoaK family protein</fullName>
    </submittedName>
</protein>
<sequence>MTMARRKRLIRAQHAWTGIALVAAISFLAGMTDAIGLRLSGDFVSFMTGNTTRAAIFFVDGNWGHGLVLLGAIALFVMGNALGIVIASIVRRRIFGVLATVALLLSFASILDQPQLGVLRFYLVVLAMGVVNAAVEQIEGLPIGLTYVTGALSRLGRGIGRFIMGDRRLDWSIQIVPWSGMVTGALCGALIGGAFARESLLLAAVFAMGIAISSLFIRKTLHHHYNQRPASTSRR</sequence>
<keyword evidence="3" id="KW-1185">Reference proteome</keyword>
<feature type="transmembrane region" description="Helical" evidence="1">
    <location>
        <begin position="171"/>
        <end position="194"/>
    </location>
</feature>
<keyword evidence="1" id="KW-0472">Membrane</keyword>
<dbReference type="Pfam" id="PF06912">
    <property type="entry name" value="DUF1275"/>
    <property type="match status" value="1"/>
</dbReference>
<dbReference type="Proteomes" id="UP001595697">
    <property type="component" value="Unassembled WGS sequence"/>
</dbReference>
<dbReference type="InterPro" id="IPR010699">
    <property type="entry name" value="DUF1275"/>
</dbReference>
<accession>A0ABV8E9T5</accession>
<keyword evidence="1" id="KW-0812">Transmembrane</keyword>
<feature type="transmembrane region" description="Helical" evidence="1">
    <location>
        <begin position="67"/>
        <end position="87"/>
    </location>
</feature>
<name>A0ABV8E9T5_9HYPH</name>
<evidence type="ECO:0000313" key="3">
    <source>
        <dbReference type="Proteomes" id="UP001595697"/>
    </source>
</evidence>
<dbReference type="PANTHER" id="PTHR37314:SF4">
    <property type="entry name" value="UPF0700 TRANSMEMBRANE PROTEIN YOAK"/>
    <property type="match status" value="1"/>
</dbReference>
<feature type="transmembrane region" description="Helical" evidence="1">
    <location>
        <begin position="117"/>
        <end position="135"/>
    </location>
</feature>
<dbReference type="PANTHER" id="PTHR37314">
    <property type="entry name" value="SLR0142 PROTEIN"/>
    <property type="match status" value="1"/>
</dbReference>
<dbReference type="EMBL" id="JBHSBD010000046">
    <property type="protein sequence ID" value="MFC3968522.1"/>
    <property type="molecule type" value="Genomic_DNA"/>
</dbReference>
<gene>
    <name evidence="2" type="ORF">ACFOVS_10355</name>
</gene>
<evidence type="ECO:0000313" key="2">
    <source>
        <dbReference type="EMBL" id="MFC3968522.1"/>
    </source>
</evidence>
<keyword evidence="1" id="KW-1133">Transmembrane helix</keyword>